<name>A0ACC2S2Z5_9FUNG</name>
<evidence type="ECO:0000313" key="2">
    <source>
        <dbReference type="Proteomes" id="UP001165960"/>
    </source>
</evidence>
<keyword evidence="2" id="KW-1185">Reference proteome</keyword>
<organism evidence="1 2">
    <name type="scientific">Entomophthora muscae</name>
    <dbReference type="NCBI Taxonomy" id="34485"/>
    <lineage>
        <taxon>Eukaryota</taxon>
        <taxon>Fungi</taxon>
        <taxon>Fungi incertae sedis</taxon>
        <taxon>Zoopagomycota</taxon>
        <taxon>Entomophthoromycotina</taxon>
        <taxon>Entomophthoromycetes</taxon>
        <taxon>Entomophthorales</taxon>
        <taxon>Entomophthoraceae</taxon>
        <taxon>Entomophthora</taxon>
    </lineage>
</organism>
<reference evidence="1" key="1">
    <citation type="submission" date="2022-04" db="EMBL/GenBank/DDBJ databases">
        <title>Genome of the entomopathogenic fungus Entomophthora muscae.</title>
        <authorList>
            <person name="Elya C."/>
            <person name="Lovett B.R."/>
            <person name="Lee E."/>
            <person name="Macias A.M."/>
            <person name="Hajek A.E."/>
            <person name="De Bivort B.L."/>
            <person name="Kasson M.T."/>
            <person name="De Fine Licht H.H."/>
            <person name="Stajich J.E."/>
        </authorList>
    </citation>
    <scope>NUCLEOTIDE SEQUENCE</scope>
    <source>
        <strain evidence="1">Berkeley</strain>
    </source>
</reference>
<sequence length="297" mass="31954">MFGLSTSLPWAIATRCMCGLLSGNAGVIKSAMAELTNASNRGIVHMDVTNLIAQAFALLPLAGGFGAILGPILGGFFSNPATKYPFLAGQGFVGKLLLRFPYLLPCAICSLVIGLAAVLGIFFFKETYVFADENKQHVRNDAIPYQCKMAIVCFTAQSFQKVIHNELFPMWAATSVAKGGLGFSASEIGAIMSFCGISLLVIQPIMYKPLNSYMGTLLLYQSCFLISITVILLFPATALLASSSWSYLLWPSLLALAAIRTAYSVFSATSINLLVSHYENYLPTSFQIIAPAILLAR</sequence>
<proteinExistence type="predicted"/>
<comment type="caution">
    <text evidence="1">The sequence shown here is derived from an EMBL/GenBank/DDBJ whole genome shotgun (WGS) entry which is preliminary data.</text>
</comment>
<protein>
    <submittedName>
        <fullName evidence="1">Uncharacterized protein</fullName>
    </submittedName>
</protein>
<accession>A0ACC2S2Z5</accession>
<dbReference type="EMBL" id="QTSX02005890">
    <property type="protein sequence ID" value="KAJ9056675.1"/>
    <property type="molecule type" value="Genomic_DNA"/>
</dbReference>
<gene>
    <name evidence="1" type="ORF">DSO57_1030524</name>
</gene>
<dbReference type="Proteomes" id="UP001165960">
    <property type="component" value="Unassembled WGS sequence"/>
</dbReference>
<evidence type="ECO:0000313" key="1">
    <source>
        <dbReference type="EMBL" id="KAJ9056675.1"/>
    </source>
</evidence>